<comment type="caution">
    <text evidence="1">The sequence shown here is derived from an EMBL/GenBank/DDBJ whole genome shotgun (WGS) entry which is preliminary data.</text>
</comment>
<accession>A0ACB9LY64</accession>
<organism evidence="1 2">
    <name type="scientific">Bauhinia variegata</name>
    <name type="common">Purple orchid tree</name>
    <name type="synonym">Phanera variegata</name>
    <dbReference type="NCBI Taxonomy" id="167791"/>
    <lineage>
        <taxon>Eukaryota</taxon>
        <taxon>Viridiplantae</taxon>
        <taxon>Streptophyta</taxon>
        <taxon>Embryophyta</taxon>
        <taxon>Tracheophyta</taxon>
        <taxon>Spermatophyta</taxon>
        <taxon>Magnoliopsida</taxon>
        <taxon>eudicotyledons</taxon>
        <taxon>Gunneridae</taxon>
        <taxon>Pentapetalae</taxon>
        <taxon>rosids</taxon>
        <taxon>fabids</taxon>
        <taxon>Fabales</taxon>
        <taxon>Fabaceae</taxon>
        <taxon>Cercidoideae</taxon>
        <taxon>Cercideae</taxon>
        <taxon>Bauhiniinae</taxon>
        <taxon>Bauhinia</taxon>
    </lineage>
</organism>
<keyword evidence="2" id="KW-1185">Reference proteome</keyword>
<reference evidence="1 2" key="1">
    <citation type="journal article" date="2022" name="DNA Res.">
        <title>Chromosomal-level genome assembly of the orchid tree Bauhinia variegata (Leguminosae; Cercidoideae) supports the allotetraploid origin hypothesis of Bauhinia.</title>
        <authorList>
            <person name="Zhong Y."/>
            <person name="Chen Y."/>
            <person name="Zheng D."/>
            <person name="Pang J."/>
            <person name="Liu Y."/>
            <person name="Luo S."/>
            <person name="Meng S."/>
            <person name="Qian L."/>
            <person name="Wei D."/>
            <person name="Dai S."/>
            <person name="Zhou R."/>
        </authorList>
    </citation>
    <scope>NUCLEOTIDE SEQUENCE [LARGE SCALE GENOMIC DNA]</scope>
    <source>
        <strain evidence="1">BV-YZ2020</strain>
    </source>
</reference>
<evidence type="ECO:0000313" key="2">
    <source>
        <dbReference type="Proteomes" id="UP000828941"/>
    </source>
</evidence>
<proteinExistence type="predicted"/>
<evidence type="ECO:0000313" key="1">
    <source>
        <dbReference type="EMBL" id="KAI4316380.1"/>
    </source>
</evidence>
<dbReference type="EMBL" id="CM039435">
    <property type="protein sequence ID" value="KAI4316380.1"/>
    <property type="molecule type" value="Genomic_DNA"/>
</dbReference>
<dbReference type="Proteomes" id="UP000828941">
    <property type="component" value="Chromosome 10"/>
</dbReference>
<sequence length="409" mass="46654">MTSVSSPFPACFRLSPTSDDHRHFHPPPPPLSTDPDLATYLYHTDVGLVSLAWSRSILGRSLHLHLHHHPFDSPPSPFTSSYFHLRIKSFLFWKKHGVKKLSPNTHVYWNLSKAKFGSGPEPHSGFYVAVVVDKEMTLLVGDSRKDAFAKTKAREPKNAQFLILKREHVVANKIYSTKAKFGGKMRDVQIDCGNRDDSRLIFSVDGKKVLQIKRLKWKFRGNERVEVDGVPIHISWDVYNWLFERENSDGHAIFMFKFEEDDDEERDKETGDKNMMNLWTQQNWNLGISGSYEWGKLGNFSSSSVSMSSSAGSFGGSSSVLEWSSVEENELVVPIGFSLLVYAWKSEILIRIVIVVRIPSVRSNDRRGKDDCFFVWLDYRKLRLAVTVNLVDGVHLEPNIQLNCLCCTS</sequence>
<gene>
    <name evidence="1" type="ORF">L6164_024365</name>
</gene>
<protein>
    <submittedName>
        <fullName evidence="1">Uncharacterized protein</fullName>
    </submittedName>
</protein>
<name>A0ACB9LY64_BAUVA</name>